<reference evidence="2" key="1">
    <citation type="submission" date="2022-11" db="UniProtKB">
        <authorList>
            <consortium name="WormBaseParasite"/>
        </authorList>
    </citation>
    <scope>IDENTIFICATION</scope>
</reference>
<evidence type="ECO:0000313" key="1">
    <source>
        <dbReference type="Proteomes" id="UP000887576"/>
    </source>
</evidence>
<proteinExistence type="predicted"/>
<name>A0AC34QFN8_9BILA</name>
<evidence type="ECO:0000313" key="2">
    <source>
        <dbReference type="WBParaSite" id="JU765_v2.g15854.t1"/>
    </source>
</evidence>
<protein>
    <submittedName>
        <fullName evidence="2">Importin subunit alpha</fullName>
    </submittedName>
</protein>
<sequence>MAENIEERSKMYKNVGKAEQETSRRRRTEQTIELRRQKRGDVLNKRRNIDPEADYESESTDVDKAVHPKFSCSLSEARELLLNNPSPETLRQVFEHIRRLLSRGSNPPIDEVVNEGLVVALVQALGVNDEKVQFEAAWGLTNVVSGTTKHTEAAVNAGATQALVNLIRASNSQKLVEQCFWAVANIMGDNAMFRDHAINCGVLEVLINYADNLEQLNLTLVKTIAWVFSNVCRHKNPQISFEKIEMIIPSLVKLLKFKDQETRQDTCWSVSYLTDGDDSILPLLLKTDILSSVEAMLMSNVDKLAAPALRVFGNFVSGDDNVTQIIIDTGIIKNALPGLLKRSGTVLKEACWLLSNVLAGTVDQIQSVIDAGLIPELVNLLDRSDFKVKGECAWALANLCHAGTQPQIYQLAQTPILTVIGNHLNVRHVEFLLNLLNIVASVLNAVANLKPEALESYVNAFEEAGGVSYIEELQNHENPKIYDSCYEIISRYYSEDQDENNPNISQEAPVFNF</sequence>
<organism evidence="1 2">
    <name type="scientific">Panagrolaimus sp. JU765</name>
    <dbReference type="NCBI Taxonomy" id="591449"/>
    <lineage>
        <taxon>Eukaryota</taxon>
        <taxon>Metazoa</taxon>
        <taxon>Ecdysozoa</taxon>
        <taxon>Nematoda</taxon>
        <taxon>Chromadorea</taxon>
        <taxon>Rhabditida</taxon>
        <taxon>Tylenchina</taxon>
        <taxon>Panagrolaimomorpha</taxon>
        <taxon>Panagrolaimoidea</taxon>
        <taxon>Panagrolaimidae</taxon>
        <taxon>Panagrolaimus</taxon>
    </lineage>
</organism>
<dbReference type="WBParaSite" id="JU765_v2.g15854.t1">
    <property type="protein sequence ID" value="JU765_v2.g15854.t1"/>
    <property type="gene ID" value="JU765_v2.g15854"/>
</dbReference>
<accession>A0AC34QFN8</accession>
<dbReference type="Proteomes" id="UP000887576">
    <property type="component" value="Unplaced"/>
</dbReference>